<dbReference type="GO" id="GO:0003714">
    <property type="term" value="F:transcription corepressor activity"/>
    <property type="evidence" value="ECO:0007669"/>
    <property type="project" value="InterPro"/>
</dbReference>
<dbReference type="OrthoDB" id="1367865at2759"/>
<dbReference type="PRINTS" id="PR00320">
    <property type="entry name" value="GPROTEINBRPT"/>
</dbReference>
<evidence type="ECO:0000256" key="3">
    <source>
        <dbReference type="ARBA" id="ARBA00022737"/>
    </source>
</evidence>
<dbReference type="InterPro" id="IPR011047">
    <property type="entry name" value="Quinoprotein_ADH-like_sf"/>
</dbReference>
<dbReference type="SUPFAM" id="SSF50998">
    <property type="entry name" value="Quinoprotein alcohol dehydrogenase-like"/>
    <property type="match status" value="1"/>
</dbReference>
<keyword evidence="6" id="KW-0539">Nucleus</keyword>
<comment type="caution">
    <text evidence="9">The sequence shown here is derived from an EMBL/GenBank/DDBJ whole genome shotgun (WGS) entry which is preliminary data.</text>
</comment>
<gene>
    <name evidence="9" type="ORF">PSACC_02590</name>
</gene>
<protein>
    <submittedName>
        <fullName evidence="9">Uncharacterized protein</fullName>
    </submittedName>
</protein>
<dbReference type="EMBL" id="MTSL01000169">
    <property type="protein sequence ID" value="PJF17592.1"/>
    <property type="molecule type" value="Genomic_DNA"/>
</dbReference>
<dbReference type="Pfam" id="PF00400">
    <property type="entry name" value="WD40"/>
    <property type="match status" value="8"/>
</dbReference>
<dbReference type="GO" id="GO:0006357">
    <property type="term" value="P:regulation of transcription by RNA polymerase II"/>
    <property type="evidence" value="ECO:0007669"/>
    <property type="project" value="TreeGrafter"/>
</dbReference>
<comment type="subcellular location">
    <subcellularLocation>
        <location evidence="1">Nucleus</location>
    </subcellularLocation>
</comment>
<keyword evidence="4" id="KW-0805">Transcription regulation</keyword>
<evidence type="ECO:0000256" key="4">
    <source>
        <dbReference type="ARBA" id="ARBA00023015"/>
    </source>
</evidence>
<dbReference type="FunFam" id="2.130.10.10:FF:000218">
    <property type="entry name" value="WD40 repeat-containing protein HOS15"/>
    <property type="match status" value="1"/>
</dbReference>
<dbReference type="PROSITE" id="PS50082">
    <property type="entry name" value="WD_REPEATS_2"/>
    <property type="match status" value="6"/>
</dbReference>
<keyword evidence="10" id="KW-1185">Reference proteome</keyword>
<evidence type="ECO:0000256" key="5">
    <source>
        <dbReference type="ARBA" id="ARBA00023163"/>
    </source>
</evidence>
<dbReference type="PANTHER" id="PTHR22846">
    <property type="entry name" value="WD40 REPEAT PROTEIN"/>
    <property type="match status" value="1"/>
</dbReference>
<evidence type="ECO:0000256" key="7">
    <source>
        <dbReference type="PROSITE-ProRule" id="PRU00221"/>
    </source>
</evidence>
<dbReference type="PANTHER" id="PTHR22846:SF2">
    <property type="entry name" value="F-BOX-LIKE_WD REPEAT-CONTAINING PROTEIN EBI"/>
    <property type="match status" value="1"/>
</dbReference>
<evidence type="ECO:0000256" key="1">
    <source>
        <dbReference type="ARBA" id="ARBA00004123"/>
    </source>
</evidence>
<keyword evidence="5" id="KW-0804">Transcription</keyword>
<proteinExistence type="predicted"/>
<keyword evidence="2 7" id="KW-0853">WD repeat</keyword>
<name>A0A2H9TIK2_9FUNG</name>
<dbReference type="InterPro" id="IPR036322">
    <property type="entry name" value="WD40_repeat_dom_sf"/>
</dbReference>
<dbReference type="InterPro" id="IPR001680">
    <property type="entry name" value="WD40_rpt"/>
</dbReference>
<evidence type="ECO:0000256" key="6">
    <source>
        <dbReference type="ARBA" id="ARBA00023242"/>
    </source>
</evidence>
<feature type="compositionally biased region" description="Basic and acidic residues" evidence="8">
    <location>
        <begin position="113"/>
        <end position="127"/>
    </location>
</feature>
<dbReference type="SUPFAM" id="SSF50978">
    <property type="entry name" value="WD40 repeat-like"/>
    <property type="match status" value="1"/>
</dbReference>
<dbReference type="InterPro" id="IPR006594">
    <property type="entry name" value="LisH"/>
</dbReference>
<dbReference type="Gene3D" id="1.20.960.30">
    <property type="match status" value="1"/>
</dbReference>
<dbReference type="InterPro" id="IPR045183">
    <property type="entry name" value="Ebi-like"/>
</dbReference>
<dbReference type="SMART" id="SM00667">
    <property type="entry name" value="LisH"/>
    <property type="match status" value="1"/>
</dbReference>
<organism evidence="9 10">
    <name type="scientific">Paramicrosporidium saccamoebae</name>
    <dbReference type="NCBI Taxonomy" id="1246581"/>
    <lineage>
        <taxon>Eukaryota</taxon>
        <taxon>Fungi</taxon>
        <taxon>Fungi incertae sedis</taxon>
        <taxon>Cryptomycota</taxon>
        <taxon>Cryptomycota incertae sedis</taxon>
        <taxon>Paramicrosporidium</taxon>
    </lineage>
</organism>
<dbReference type="CDD" id="cd00200">
    <property type="entry name" value="WD40"/>
    <property type="match status" value="1"/>
</dbReference>
<feature type="repeat" description="WD" evidence="7">
    <location>
        <begin position="222"/>
        <end position="254"/>
    </location>
</feature>
<dbReference type="InterPro" id="IPR020472">
    <property type="entry name" value="WD40_PAC1"/>
</dbReference>
<dbReference type="InterPro" id="IPR015943">
    <property type="entry name" value="WD40/YVTN_repeat-like_dom_sf"/>
</dbReference>
<feature type="repeat" description="WD" evidence="7">
    <location>
        <begin position="392"/>
        <end position="426"/>
    </location>
</feature>
<reference evidence="9 10" key="1">
    <citation type="submission" date="2016-10" db="EMBL/GenBank/DDBJ databases">
        <title>The genome of Paramicrosporidium saccamoebae is the missing link in understanding Cryptomycota and Microsporidia evolution.</title>
        <authorList>
            <person name="Quandt C.A."/>
            <person name="Beaudet D."/>
            <person name="Corsaro D."/>
            <person name="Michel R."/>
            <person name="Corradi N."/>
            <person name="James T."/>
        </authorList>
    </citation>
    <scope>NUCLEOTIDE SEQUENCE [LARGE SCALE GENOMIC DNA]</scope>
    <source>
        <strain evidence="9 10">KSL3</strain>
    </source>
</reference>
<dbReference type="FunFam" id="1.20.960.30:FF:000001">
    <property type="entry name" value="F-box-like/WD repeat-containing protein TBL1XR1"/>
    <property type="match status" value="1"/>
</dbReference>
<evidence type="ECO:0000256" key="2">
    <source>
        <dbReference type="ARBA" id="ARBA00022574"/>
    </source>
</evidence>
<feature type="region of interest" description="Disordered" evidence="8">
    <location>
        <begin position="91"/>
        <end position="158"/>
    </location>
</feature>
<accession>A0A2H9TIK2</accession>
<feature type="repeat" description="WD" evidence="7">
    <location>
        <begin position="263"/>
        <end position="304"/>
    </location>
</feature>
<dbReference type="Pfam" id="PF08513">
    <property type="entry name" value="LisH"/>
    <property type="match status" value="1"/>
</dbReference>
<dbReference type="PROSITE" id="PS50294">
    <property type="entry name" value="WD_REPEATS_REGION"/>
    <property type="match status" value="6"/>
</dbReference>
<evidence type="ECO:0000256" key="8">
    <source>
        <dbReference type="SAM" id="MobiDB-lite"/>
    </source>
</evidence>
<evidence type="ECO:0000313" key="9">
    <source>
        <dbReference type="EMBL" id="PJF17592.1"/>
    </source>
</evidence>
<feature type="repeat" description="WD" evidence="7">
    <location>
        <begin position="165"/>
        <end position="200"/>
    </location>
</feature>
<feature type="compositionally biased region" description="Polar residues" evidence="8">
    <location>
        <begin position="130"/>
        <end position="139"/>
    </location>
</feature>
<dbReference type="AlphaFoldDB" id="A0A2H9TIK2"/>
<dbReference type="Proteomes" id="UP000240830">
    <property type="component" value="Unassembled WGS sequence"/>
</dbReference>
<feature type="repeat" description="WD" evidence="7">
    <location>
        <begin position="347"/>
        <end position="381"/>
    </location>
</feature>
<dbReference type="STRING" id="1246581.A0A2H9TIK2"/>
<keyword evidence="3" id="KW-0677">Repeat</keyword>
<dbReference type="SMART" id="SM00320">
    <property type="entry name" value="WD40"/>
    <property type="match status" value="8"/>
</dbReference>
<evidence type="ECO:0000313" key="10">
    <source>
        <dbReference type="Proteomes" id="UP000240830"/>
    </source>
</evidence>
<dbReference type="Gene3D" id="2.130.10.10">
    <property type="entry name" value="YVTN repeat-like/Quinoprotein amine dehydrogenase"/>
    <property type="match status" value="1"/>
</dbReference>
<feature type="repeat" description="WD" evidence="7">
    <location>
        <begin position="436"/>
        <end position="477"/>
    </location>
</feature>
<dbReference type="GO" id="GO:0034967">
    <property type="term" value="C:Set3 complex"/>
    <property type="evidence" value="ECO:0007669"/>
    <property type="project" value="UniProtKB-ARBA"/>
</dbReference>
<dbReference type="PROSITE" id="PS50896">
    <property type="entry name" value="LISH"/>
    <property type="match status" value="1"/>
</dbReference>
<sequence length="512" mass="56528">MTSITSEEVNYLVVRYLQEAGFVHSAFSFSQESFINKSEIRAGAVAPGMLVTLLQRGLHYTSIEFHLNDDGSERECSRAYSLLEPHVCERGVQMVPRPPTPTIPKESKRRKKENGENGKKRASKEMEDGSTASEKTNVSADPKPPKPVKTAKKEKTTNSLEVSILTGHESEVITCAWNPSRDISLLASASGDGTVRLWTVPSEGPWNLEDAKMSVRILEHAASGDSRDVTTMDWSPDGMTLATGCYDGKARLWNSDGELLSVLNKHNGPIFQLQWSPDGAYLVSVGVEPAVAIWDVASRTLLRSYDHHTAPALDVDWRDDRTFATCSTDKLILIYSLDQPDEPVLTLTGHSDEVNSIKWSPKGDLLVSSSDDMTARVWRVQGVETYALVHTFSEHLMEIYTAKWSTNPETPLIATASFDGTVKLWDPVQGLCRHTLQQHTQPVYAISFSPCGRYLASGSLDAALYLWSVADGRLLQNYHGRGGIFEVTWSPTGHRIAACTSDATCCVFEAKM</sequence>